<keyword evidence="2" id="KW-0808">Transferase</keyword>
<accession>A0A5B1M191</accession>
<feature type="domain" description="Methyltransferase FkbM" evidence="1">
    <location>
        <begin position="54"/>
        <end position="224"/>
    </location>
</feature>
<evidence type="ECO:0000259" key="1">
    <source>
        <dbReference type="Pfam" id="PF05050"/>
    </source>
</evidence>
<name>A0A5B1M191_9ACTN</name>
<dbReference type="Pfam" id="PF05050">
    <property type="entry name" value="Methyltransf_21"/>
    <property type="match status" value="1"/>
</dbReference>
<dbReference type="InterPro" id="IPR006342">
    <property type="entry name" value="FkbM_mtfrase"/>
</dbReference>
<dbReference type="InterPro" id="IPR052514">
    <property type="entry name" value="SAM-dependent_MTase"/>
</dbReference>
<gene>
    <name evidence="2" type="ORF">F0U47_17505</name>
</gene>
<keyword evidence="3" id="KW-1185">Reference proteome</keyword>
<dbReference type="EMBL" id="VUJW01000011">
    <property type="protein sequence ID" value="KAA1425587.1"/>
    <property type="molecule type" value="Genomic_DNA"/>
</dbReference>
<evidence type="ECO:0000313" key="3">
    <source>
        <dbReference type="Proteomes" id="UP000324351"/>
    </source>
</evidence>
<protein>
    <submittedName>
        <fullName evidence="2">FkbM family methyltransferase</fullName>
    </submittedName>
</protein>
<evidence type="ECO:0000313" key="2">
    <source>
        <dbReference type="EMBL" id="KAA1425587.1"/>
    </source>
</evidence>
<organism evidence="2 3">
    <name type="scientific">Nocardioides antri</name>
    <dbReference type="NCBI Taxonomy" id="2607659"/>
    <lineage>
        <taxon>Bacteria</taxon>
        <taxon>Bacillati</taxon>
        <taxon>Actinomycetota</taxon>
        <taxon>Actinomycetes</taxon>
        <taxon>Propionibacteriales</taxon>
        <taxon>Nocardioidaceae</taxon>
        <taxon>Nocardioides</taxon>
    </lineage>
</organism>
<proteinExistence type="predicted"/>
<dbReference type="GO" id="GO:0032259">
    <property type="term" value="P:methylation"/>
    <property type="evidence" value="ECO:0007669"/>
    <property type="project" value="UniProtKB-KW"/>
</dbReference>
<reference evidence="2 3" key="1">
    <citation type="submission" date="2019-09" db="EMBL/GenBank/DDBJ databases">
        <title>Nocardioides panacisoli sp. nov., isolated from the soil of a ginseng field.</title>
        <authorList>
            <person name="Cho C."/>
        </authorList>
    </citation>
    <scope>NUCLEOTIDE SEQUENCE [LARGE SCALE GENOMIC DNA]</scope>
    <source>
        <strain evidence="2 3">BN140041</strain>
    </source>
</reference>
<reference evidence="2 3" key="2">
    <citation type="submission" date="2019-09" db="EMBL/GenBank/DDBJ databases">
        <authorList>
            <person name="Jin C."/>
        </authorList>
    </citation>
    <scope>NUCLEOTIDE SEQUENCE [LARGE SCALE GENOMIC DNA]</scope>
    <source>
        <strain evidence="2 3">BN140041</strain>
    </source>
</reference>
<dbReference type="Gene3D" id="3.40.50.150">
    <property type="entry name" value="Vaccinia Virus protein VP39"/>
    <property type="match status" value="1"/>
</dbReference>
<sequence>MTTTPSTAPDAAYRYWANLLAHRARRLDRDLVSQRVEQTFLELCRDLAPTVSLEIGAHQADFSQWIKREVPPARCVAFEANPYVHEKYSPLLADTGVEYLHLAISATSGTVELAIPREFHNAEQGRRYKKEKTNRMASLSHHRYAEKAETVDVPSVPLDDFVSLADDDVVVAWIDVEGASGPVLSSGEKVLSRASLIYIEVESEQVWDGQWLDLDVARFLAGRGLVPVLRDVQRPHQYNVVFAAAELAVHPRMARLANAAFRRKAAG</sequence>
<dbReference type="AlphaFoldDB" id="A0A5B1M191"/>
<dbReference type="Proteomes" id="UP000324351">
    <property type="component" value="Unassembled WGS sequence"/>
</dbReference>
<dbReference type="InterPro" id="IPR029063">
    <property type="entry name" value="SAM-dependent_MTases_sf"/>
</dbReference>
<dbReference type="RefSeq" id="WP_149751773.1">
    <property type="nucleotide sequence ID" value="NZ_VUJW01000011.1"/>
</dbReference>
<dbReference type="SUPFAM" id="SSF53335">
    <property type="entry name" value="S-adenosyl-L-methionine-dependent methyltransferases"/>
    <property type="match status" value="1"/>
</dbReference>
<dbReference type="GO" id="GO:0008168">
    <property type="term" value="F:methyltransferase activity"/>
    <property type="evidence" value="ECO:0007669"/>
    <property type="project" value="UniProtKB-KW"/>
</dbReference>
<comment type="caution">
    <text evidence="2">The sequence shown here is derived from an EMBL/GenBank/DDBJ whole genome shotgun (WGS) entry which is preliminary data.</text>
</comment>
<keyword evidence="2" id="KW-0489">Methyltransferase</keyword>
<dbReference type="PANTHER" id="PTHR34203">
    <property type="entry name" value="METHYLTRANSFERASE, FKBM FAMILY PROTEIN"/>
    <property type="match status" value="1"/>
</dbReference>
<dbReference type="NCBIfam" id="TIGR01444">
    <property type="entry name" value="fkbM_fam"/>
    <property type="match status" value="1"/>
</dbReference>
<dbReference type="PANTHER" id="PTHR34203:SF15">
    <property type="entry name" value="SLL1173 PROTEIN"/>
    <property type="match status" value="1"/>
</dbReference>